<evidence type="ECO:0000313" key="1">
    <source>
        <dbReference type="EMBL" id="KAJ3615700.1"/>
    </source>
</evidence>
<organism evidence="1 2">
    <name type="scientific">Zophobas morio</name>
    <dbReference type="NCBI Taxonomy" id="2755281"/>
    <lineage>
        <taxon>Eukaryota</taxon>
        <taxon>Metazoa</taxon>
        <taxon>Ecdysozoa</taxon>
        <taxon>Arthropoda</taxon>
        <taxon>Hexapoda</taxon>
        <taxon>Insecta</taxon>
        <taxon>Pterygota</taxon>
        <taxon>Neoptera</taxon>
        <taxon>Endopterygota</taxon>
        <taxon>Coleoptera</taxon>
        <taxon>Polyphaga</taxon>
        <taxon>Cucujiformia</taxon>
        <taxon>Tenebrionidae</taxon>
        <taxon>Zophobas</taxon>
    </lineage>
</organism>
<dbReference type="Proteomes" id="UP001168821">
    <property type="component" value="Unassembled WGS sequence"/>
</dbReference>
<name>A0AA38LXU8_9CUCU</name>
<proteinExistence type="predicted"/>
<evidence type="ECO:0000313" key="2">
    <source>
        <dbReference type="Proteomes" id="UP001168821"/>
    </source>
</evidence>
<comment type="caution">
    <text evidence="1">The sequence shown here is derived from an EMBL/GenBank/DDBJ whole genome shotgun (WGS) entry which is preliminary data.</text>
</comment>
<accession>A0AA38LXU8</accession>
<dbReference type="AlphaFoldDB" id="A0AA38LXU8"/>
<reference evidence="1" key="1">
    <citation type="journal article" date="2023" name="G3 (Bethesda)">
        <title>Whole genome assemblies of Zophobas morio and Tenebrio molitor.</title>
        <authorList>
            <person name="Kaur S."/>
            <person name="Stinson S.A."/>
            <person name="diCenzo G.C."/>
        </authorList>
    </citation>
    <scope>NUCLEOTIDE SEQUENCE</scope>
    <source>
        <strain evidence="1">QUZm001</strain>
    </source>
</reference>
<protein>
    <submittedName>
        <fullName evidence="1">Uncharacterized protein</fullName>
    </submittedName>
</protein>
<sequence>MNYLSLEYTHDVLRKRATEVWQPYALCGTTGSRPMVCKVPSNEGPLDIFRDCQRAEKPINAETRMYQCLFQEPSLDFVDISIERLIALPWISKMKR</sequence>
<keyword evidence="2" id="KW-1185">Reference proteome</keyword>
<gene>
    <name evidence="1" type="ORF">Zmor_012368</name>
</gene>
<dbReference type="EMBL" id="JALNTZ010003953">
    <property type="protein sequence ID" value="KAJ3615700.1"/>
    <property type="molecule type" value="Genomic_DNA"/>
</dbReference>